<dbReference type="Proteomes" id="UP000186595">
    <property type="component" value="Unassembled WGS sequence"/>
</dbReference>
<evidence type="ECO:0000313" key="1">
    <source>
        <dbReference type="EMBL" id="OKB74133.1"/>
    </source>
</evidence>
<dbReference type="AlphaFoldDB" id="A0AAP7PBR6"/>
<protein>
    <submittedName>
        <fullName evidence="1">Uncharacterized protein</fullName>
    </submittedName>
</protein>
<accession>A0AAP7PBR6</accession>
<name>A0AAP7PBR6_ECOLX</name>
<sequence length="74" mass="7928">MGDFERINGLGLNHLRNHNDYSACAILRFALRSVSYSAKVQICTLEQYQPVTAATAPAYATDTGPRSGVAPAVS</sequence>
<dbReference type="RefSeq" id="WP_073568503.1">
    <property type="nucleotide sequence ID" value="NZ_MPGR01000001.1"/>
</dbReference>
<comment type="caution">
    <text evidence="1">The sequence shown here is derived from an EMBL/GenBank/DDBJ whole genome shotgun (WGS) entry which is preliminary data.</text>
</comment>
<dbReference type="EMBL" id="MPGR01000001">
    <property type="protein sequence ID" value="OKB74133.1"/>
    <property type="molecule type" value="Genomic_DNA"/>
</dbReference>
<gene>
    <name evidence="1" type="ORF">BMT50_15830</name>
</gene>
<reference evidence="1 2" key="1">
    <citation type="submission" date="2016-11" db="EMBL/GenBank/DDBJ databases">
        <title>Draft genome sequences of five Shigatoxin-producing Escherichia coli isolates harboring the new recently described Subtilase cytotoxin allelic variant subAB2-3.</title>
        <authorList>
            <person name="Tasara T."/>
            <person name="Fierz L."/>
            <person name="Klumpp J."/>
            <person name="Schmidt H."/>
            <person name="Stephan R."/>
        </authorList>
    </citation>
    <scope>NUCLEOTIDE SEQUENCE [LARGE SCALE GENOMIC DNA]</scope>
    <source>
        <strain evidence="1 2">453</strain>
    </source>
</reference>
<organism evidence="1 2">
    <name type="scientific">Escherichia coli</name>
    <dbReference type="NCBI Taxonomy" id="562"/>
    <lineage>
        <taxon>Bacteria</taxon>
        <taxon>Pseudomonadati</taxon>
        <taxon>Pseudomonadota</taxon>
        <taxon>Gammaproteobacteria</taxon>
        <taxon>Enterobacterales</taxon>
        <taxon>Enterobacteriaceae</taxon>
        <taxon>Escherichia</taxon>
    </lineage>
</organism>
<proteinExistence type="predicted"/>
<evidence type="ECO:0000313" key="2">
    <source>
        <dbReference type="Proteomes" id="UP000186595"/>
    </source>
</evidence>